<keyword evidence="3" id="KW-0732">Signal</keyword>
<dbReference type="Proteomes" id="UP000001307">
    <property type="component" value="Unassembled WGS sequence"/>
</dbReference>
<feature type="chain" id="PRO_5003193113" description="CUB domain-containing protein" evidence="3">
    <location>
        <begin position="17"/>
        <end position="326"/>
    </location>
</feature>
<keyword evidence="1" id="KW-0175">Coiled coil</keyword>
<dbReference type="EMBL" id="FN653081">
    <property type="protein sequence ID" value="CBY25124.1"/>
    <property type="molecule type" value="Genomic_DNA"/>
</dbReference>
<evidence type="ECO:0000256" key="3">
    <source>
        <dbReference type="SAM" id="SignalP"/>
    </source>
</evidence>
<evidence type="ECO:0000256" key="1">
    <source>
        <dbReference type="SAM" id="Coils"/>
    </source>
</evidence>
<feature type="compositionally biased region" description="Low complexity" evidence="2">
    <location>
        <begin position="188"/>
        <end position="203"/>
    </location>
</feature>
<protein>
    <recommendedName>
        <fullName evidence="6">CUB domain-containing protein</fullName>
    </recommendedName>
</protein>
<keyword evidence="5" id="KW-1185">Reference proteome</keyword>
<feature type="region of interest" description="Disordered" evidence="2">
    <location>
        <begin position="181"/>
        <end position="208"/>
    </location>
</feature>
<reference evidence="4" key="1">
    <citation type="journal article" date="2010" name="Science">
        <title>Plasticity of animal genome architecture unmasked by rapid evolution of a pelagic tunicate.</title>
        <authorList>
            <person name="Denoeud F."/>
            <person name="Henriet S."/>
            <person name="Mungpakdee S."/>
            <person name="Aury J.M."/>
            <person name="Da Silva C."/>
            <person name="Brinkmann H."/>
            <person name="Mikhaleva J."/>
            <person name="Olsen L.C."/>
            <person name="Jubin C."/>
            <person name="Canestro C."/>
            <person name="Bouquet J.M."/>
            <person name="Danks G."/>
            <person name="Poulain J."/>
            <person name="Campsteijn C."/>
            <person name="Adamski M."/>
            <person name="Cross I."/>
            <person name="Yadetie F."/>
            <person name="Muffato M."/>
            <person name="Louis A."/>
            <person name="Butcher S."/>
            <person name="Tsagkogeorga G."/>
            <person name="Konrad A."/>
            <person name="Singh S."/>
            <person name="Jensen M.F."/>
            <person name="Cong E.H."/>
            <person name="Eikeseth-Otteraa H."/>
            <person name="Noel B."/>
            <person name="Anthouard V."/>
            <person name="Porcel B.M."/>
            <person name="Kachouri-Lafond R."/>
            <person name="Nishino A."/>
            <person name="Ugolini M."/>
            <person name="Chourrout P."/>
            <person name="Nishida H."/>
            <person name="Aasland R."/>
            <person name="Huzurbazar S."/>
            <person name="Westhof E."/>
            <person name="Delsuc F."/>
            <person name="Lehrach H."/>
            <person name="Reinhardt R."/>
            <person name="Weissenbach J."/>
            <person name="Roy S.W."/>
            <person name="Artiguenave F."/>
            <person name="Postlethwait J.H."/>
            <person name="Manak J.R."/>
            <person name="Thompson E.M."/>
            <person name="Jaillon O."/>
            <person name="Du Pasquier L."/>
            <person name="Boudinot P."/>
            <person name="Liberles D.A."/>
            <person name="Volff J.N."/>
            <person name="Philippe H."/>
            <person name="Lenhard B."/>
            <person name="Roest Crollius H."/>
            <person name="Wincker P."/>
            <person name="Chourrout D."/>
        </authorList>
    </citation>
    <scope>NUCLEOTIDE SEQUENCE [LARGE SCALE GENOMIC DNA]</scope>
</reference>
<evidence type="ECO:0000256" key="2">
    <source>
        <dbReference type="SAM" id="MobiDB-lite"/>
    </source>
</evidence>
<organism evidence="4">
    <name type="scientific">Oikopleura dioica</name>
    <name type="common">Tunicate</name>
    <dbReference type="NCBI Taxonomy" id="34765"/>
    <lineage>
        <taxon>Eukaryota</taxon>
        <taxon>Metazoa</taxon>
        <taxon>Chordata</taxon>
        <taxon>Tunicata</taxon>
        <taxon>Appendicularia</taxon>
        <taxon>Copelata</taxon>
        <taxon>Oikopleuridae</taxon>
        <taxon>Oikopleura</taxon>
    </lineage>
</organism>
<proteinExistence type="predicted"/>
<feature type="compositionally biased region" description="Basic and acidic residues" evidence="2">
    <location>
        <begin position="314"/>
        <end position="326"/>
    </location>
</feature>
<dbReference type="InParanoid" id="E4XN69"/>
<evidence type="ECO:0000313" key="5">
    <source>
        <dbReference type="Proteomes" id="UP000001307"/>
    </source>
</evidence>
<sequence>MILILVVACFLQTSTANNLCGQNRTLREGEMINFSVSTVQKSCQLRLFSATGKFEITPNLMRLPLSEDCWTNGLAIQDKAVCGHFRRGQIGTRFILETDFLDVEVYSRLKKSSVNITLQSVGDTLMARNGNFKENTHTFTNMLNKFTKITGRVTIKIRPASLNMNFDATIIGDREHLGNSIGSTKAPSTISQTSKSSQTTKSSGIQNDELDFPSFEEDYAIIPGRPGKLKEELEKVKKEVVELNETLSSEFQLYQQFKNELAKIEDELSALHVNDESLAQKLEDFGKDQSKDDLDMKTLLLISILSSRQGSSDSRADKKQSSDEFQ</sequence>
<gene>
    <name evidence="4" type="ORF">GSOID_T00015623001</name>
</gene>
<feature type="signal peptide" evidence="3">
    <location>
        <begin position="1"/>
        <end position="16"/>
    </location>
</feature>
<evidence type="ECO:0008006" key="6">
    <source>
        <dbReference type="Google" id="ProtNLM"/>
    </source>
</evidence>
<feature type="region of interest" description="Disordered" evidence="2">
    <location>
        <begin position="307"/>
        <end position="326"/>
    </location>
</feature>
<dbReference type="AlphaFoldDB" id="E4XN69"/>
<accession>E4XN69</accession>
<feature type="coiled-coil region" evidence="1">
    <location>
        <begin position="230"/>
        <end position="274"/>
    </location>
</feature>
<name>E4XN69_OIKDI</name>
<evidence type="ECO:0000313" key="4">
    <source>
        <dbReference type="EMBL" id="CBY25124.1"/>
    </source>
</evidence>